<dbReference type="AlphaFoldDB" id="A0AAP2GPJ4"/>
<dbReference type="EMBL" id="JAHESF010000022">
    <property type="protein sequence ID" value="MBT1699188.1"/>
    <property type="molecule type" value="Genomic_DNA"/>
</dbReference>
<organism evidence="2 3">
    <name type="scientific">Chryseosolibacter histidini</name>
    <dbReference type="NCBI Taxonomy" id="2782349"/>
    <lineage>
        <taxon>Bacteria</taxon>
        <taxon>Pseudomonadati</taxon>
        <taxon>Bacteroidota</taxon>
        <taxon>Cytophagia</taxon>
        <taxon>Cytophagales</taxon>
        <taxon>Chryseotaleaceae</taxon>
        <taxon>Chryseosolibacter</taxon>
    </lineage>
</organism>
<sequence length="139" mass="15299">MKKIHLAALLLFISAAALAQNSPVILSDLRATPVIDAAAEKNSFMIEMTVSDPASLSRLEVAVQDGSTGGVVVNLYPVVQKQNKVELVFDKYAVPFEGQRISFFQPAHDQMKALYYTLTIKAYDKSNKTTNSLVYDQSK</sequence>
<comment type="caution">
    <text evidence="2">The sequence shown here is derived from an EMBL/GenBank/DDBJ whole genome shotgun (WGS) entry which is preliminary data.</text>
</comment>
<proteinExistence type="predicted"/>
<reference evidence="2 3" key="1">
    <citation type="submission" date="2021-05" db="EMBL/GenBank/DDBJ databases">
        <title>A Polyphasic approach of four new species of the genus Ohtaekwangia: Ohtaekwangia histidinii sp. nov., Ohtaekwangia cretensis sp. nov., Ohtaekwangia indiensis sp. nov., Ohtaekwangia reichenbachii sp. nov. from diverse environment.</title>
        <authorList>
            <person name="Octaviana S."/>
        </authorList>
    </citation>
    <scope>NUCLEOTIDE SEQUENCE [LARGE SCALE GENOMIC DNA]</scope>
    <source>
        <strain evidence="2 3">PWU4</strain>
    </source>
</reference>
<gene>
    <name evidence="2" type="ORF">KK083_19990</name>
</gene>
<dbReference type="RefSeq" id="WP_254166857.1">
    <property type="nucleotide sequence ID" value="NZ_JAHESF010000022.1"/>
</dbReference>
<dbReference type="Proteomes" id="UP001319200">
    <property type="component" value="Unassembled WGS sequence"/>
</dbReference>
<protein>
    <recommendedName>
        <fullName evidence="4">DUF4625 domain-containing protein</fullName>
    </recommendedName>
</protein>
<evidence type="ECO:0000313" key="2">
    <source>
        <dbReference type="EMBL" id="MBT1699188.1"/>
    </source>
</evidence>
<keyword evidence="1" id="KW-0732">Signal</keyword>
<evidence type="ECO:0008006" key="4">
    <source>
        <dbReference type="Google" id="ProtNLM"/>
    </source>
</evidence>
<keyword evidence="3" id="KW-1185">Reference proteome</keyword>
<feature type="chain" id="PRO_5042934178" description="DUF4625 domain-containing protein" evidence="1">
    <location>
        <begin position="20"/>
        <end position="139"/>
    </location>
</feature>
<evidence type="ECO:0000313" key="3">
    <source>
        <dbReference type="Proteomes" id="UP001319200"/>
    </source>
</evidence>
<accession>A0AAP2GPJ4</accession>
<feature type="signal peptide" evidence="1">
    <location>
        <begin position="1"/>
        <end position="19"/>
    </location>
</feature>
<name>A0AAP2GPJ4_9BACT</name>
<evidence type="ECO:0000256" key="1">
    <source>
        <dbReference type="SAM" id="SignalP"/>
    </source>
</evidence>